<dbReference type="EMBL" id="CP023694">
    <property type="protein sequence ID" value="QEV29389.1"/>
    <property type="molecule type" value="Genomic_DNA"/>
</dbReference>
<proteinExistence type="predicted"/>
<sequence>MAGRSTQRPVPSVLLIGLILLVATHLLGALHGPGFLGPHRSLTAVGAVQPVAEVEAAVGSEHGHSHEAAQDVGHAVDRVRDSGGHPVHAPLIIEPVASRPVSEASLGRVGPAEGDVGPGGGRSACARHCVWRQ</sequence>
<dbReference type="AlphaFoldDB" id="A0A5J6IB14"/>
<dbReference type="Proteomes" id="UP000326598">
    <property type="component" value="Chromosome"/>
</dbReference>
<accession>A0A5J6IB14</accession>
<evidence type="ECO:0000313" key="2">
    <source>
        <dbReference type="Proteomes" id="UP000326598"/>
    </source>
</evidence>
<reference evidence="1 2" key="1">
    <citation type="submission" date="2017-09" db="EMBL/GenBank/DDBJ databases">
        <authorList>
            <person name="Lee N."/>
            <person name="Cho B.-K."/>
        </authorList>
    </citation>
    <scope>NUCLEOTIDE SEQUENCE [LARGE SCALE GENOMIC DNA]</scope>
    <source>
        <strain evidence="1 2">ATCC 13740</strain>
    </source>
</reference>
<protein>
    <submittedName>
        <fullName evidence="1">Uncharacterized protein</fullName>
    </submittedName>
</protein>
<name>A0A5J6IB14_STRC4</name>
<gene>
    <name evidence="1" type="ORF">CP976_38285</name>
</gene>
<dbReference type="KEGG" id="scoe:CP976_38285"/>
<evidence type="ECO:0000313" key="1">
    <source>
        <dbReference type="EMBL" id="QEV29389.1"/>
    </source>
</evidence>
<organism evidence="1 2">
    <name type="scientific">Streptomyces coeruleorubidus</name>
    <dbReference type="NCBI Taxonomy" id="116188"/>
    <lineage>
        <taxon>Bacteria</taxon>
        <taxon>Bacillati</taxon>
        <taxon>Actinomycetota</taxon>
        <taxon>Actinomycetes</taxon>
        <taxon>Kitasatosporales</taxon>
        <taxon>Streptomycetaceae</taxon>
        <taxon>Streptomyces</taxon>
    </lineage>
</organism>